<feature type="signal peptide" evidence="12">
    <location>
        <begin position="1"/>
        <end position="35"/>
    </location>
</feature>
<dbReference type="Pfam" id="PF05951">
    <property type="entry name" value="Peptidase_M15_2"/>
    <property type="match status" value="1"/>
</dbReference>
<proteinExistence type="inferred from homology"/>
<dbReference type="GO" id="GO:0008237">
    <property type="term" value="F:metallopeptidase activity"/>
    <property type="evidence" value="ECO:0007669"/>
    <property type="project" value="UniProtKB-KW"/>
</dbReference>
<name>A0A1D3K7V6_PSEVE</name>
<keyword evidence="6" id="KW-0378">Hydrolase</keyword>
<dbReference type="EMBL" id="LT599584">
    <property type="protein sequence ID" value="SBW84335.1"/>
    <property type="molecule type" value="Genomic_DNA"/>
</dbReference>
<dbReference type="Gene3D" id="3.30.1380.10">
    <property type="match status" value="1"/>
</dbReference>
<dbReference type="InterPro" id="IPR009045">
    <property type="entry name" value="Zn_M74/Hedgehog-like"/>
</dbReference>
<dbReference type="SUPFAM" id="SSF55166">
    <property type="entry name" value="Hedgehog/DD-peptidase"/>
    <property type="match status" value="1"/>
</dbReference>
<dbReference type="GO" id="GO:0046872">
    <property type="term" value="F:metal ion binding"/>
    <property type="evidence" value="ECO:0007669"/>
    <property type="project" value="UniProtKB-KW"/>
</dbReference>
<evidence type="ECO:0000256" key="6">
    <source>
        <dbReference type="ARBA" id="ARBA00022801"/>
    </source>
</evidence>
<accession>A0A1D3K7V6</accession>
<protein>
    <recommendedName>
        <fullName evidence="11">Murein endopeptidase K</fullName>
    </recommendedName>
</protein>
<evidence type="ECO:0000313" key="13">
    <source>
        <dbReference type="EMBL" id="SBW84335.1"/>
    </source>
</evidence>
<dbReference type="GO" id="GO:0006508">
    <property type="term" value="P:proteolysis"/>
    <property type="evidence" value="ECO:0007669"/>
    <property type="project" value="UniProtKB-KW"/>
</dbReference>
<organism evidence="13 14">
    <name type="scientific">Pseudomonas veronii 1YdBTEX2</name>
    <dbReference type="NCBI Taxonomy" id="1295141"/>
    <lineage>
        <taxon>Bacteria</taxon>
        <taxon>Pseudomonadati</taxon>
        <taxon>Pseudomonadota</taxon>
        <taxon>Gammaproteobacteria</taxon>
        <taxon>Pseudomonadales</taxon>
        <taxon>Pseudomonadaceae</taxon>
        <taxon>Pseudomonas</taxon>
    </lineage>
</organism>
<dbReference type="PANTHER" id="PTHR37425:SF1">
    <property type="entry name" value="OUTER MEMBRANE PROTEIN"/>
    <property type="match status" value="1"/>
</dbReference>
<comment type="cofactor">
    <cofactor evidence="1">
        <name>Zn(2+)</name>
        <dbReference type="ChEBI" id="CHEBI:29105"/>
    </cofactor>
</comment>
<evidence type="ECO:0000256" key="11">
    <source>
        <dbReference type="ARBA" id="ARBA00093666"/>
    </source>
</evidence>
<gene>
    <name evidence="13" type="ORF">PVE_R2G0306</name>
</gene>
<keyword evidence="7" id="KW-0862">Zinc</keyword>
<evidence type="ECO:0000256" key="1">
    <source>
        <dbReference type="ARBA" id="ARBA00001947"/>
    </source>
</evidence>
<keyword evidence="5 12" id="KW-0732">Signal</keyword>
<dbReference type="InterPro" id="IPR010275">
    <property type="entry name" value="MepK"/>
</dbReference>
<evidence type="ECO:0000256" key="9">
    <source>
        <dbReference type="ARBA" id="ARBA00023316"/>
    </source>
</evidence>
<keyword evidence="9" id="KW-0961">Cell wall biogenesis/degradation</keyword>
<comment type="similarity">
    <text evidence="10">Belongs to the peptidase M15 family.</text>
</comment>
<evidence type="ECO:0000256" key="3">
    <source>
        <dbReference type="ARBA" id="ARBA00022670"/>
    </source>
</evidence>
<evidence type="ECO:0000256" key="4">
    <source>
        <dbReference type="ARBA" id="ARBA00022723"/>
    </source>
</evidence>
<evidence type="ECO:0000256" key="12">
    <source>
        <dbReference type="SAM" id="SignalP"/>
    </source>
</evidence>
<evidence type="ECO:0000256" key="5">
    <source>
        <dbReference type="ARBA" id="ARBA00022729"/>
    </source>
</evidence>
<reference evidence="14" key="1">
    <citation type="submission" date="2016-07" db="EMBL/GenBank/DDBJ databases">
        <authorList>
            <person name="Florea S."/>
            <person name="Webb J.S."/>
            <person name="Jaromczyk J."/>
            <person name="Schardl C.L."/>
        </authorList>
    </citation>
    <scope>NUCLEOTIDE SEQUENCE [LARGE SCALE GENOMIC DNA]</scope>
    <source>
        <strain evidence="14">1YdBTEX2</strain>
    </source>
</reference>
<feature type="chain" id="PRO_5008916550" description="Murein endopeptidase K" evidence="12">
    <location>
        <begin position="36"/>
        <end position="235"/>
    </location>
</feature>
<keyword evidence="3" id="KW-0645">Protease</keyword>
<dbReference type="Proteomes" id="UP000245431">
    <property type="component" value="Chromosome PVE_r2"/>
</dbReference>
<dbReference type="GO" id="GO:0071555">
    <property type="term" value="P:cell wall organization"/>
    <property type="evidence" value="ECO:0007669"/>
    <property type="project" value="UniProtKB-KW"/>
</dbReference>
<keyword evidence="4" id="KW-0479">Metal-binding</keyword>
<sequence length="235" mass="26103">MLPVGMSQNIQLSRRSIVTAAIAAPLAIATLPAFANNPGQRDWRAVLLDHDRFLDLERPQSGEKARFYYYRKGQGWDPRGYAIACTILRDVVSKKTVQIDAKLLDLLWIATAYLRVKQLPAKIIVTSGYRTPEFNSSLEGAALNSMHVKAKAADIRIPGVGTEALANLVKVIGVGGVGTYISKNFVHLDVGSVRSWRQAYYSPHEESWLAEYSVLELERVLAQSETPEQGRIVYC</sequence>
<keyword evidence="8" id="KW-0482">Metalloprotease</keyword>
<dbReference type="PANTHER" id="PTHR37425">
    <property type="match status" value="1"/>
</dbReference>
<evidence type="ECO:0000313" key="14">
    <source>
        <dbReference type="Proteomes" id="UP000245431"/>
    </source>
</evidence>
<evidence type="ECO:0000256" key="10">
    <source>
        <dbReference type="ARBA" id="ARBA00093448"/>
    </source>
</evidence>
<dbReference type="AlphaFoldDB" id="A0A1D3K7V6"/>
<comment type="pathway">
    <text evidence="2">Cell wall biogenesis; cell wall polysaccharide biosynthesis.</text>
</comment>
<evidence type="ECO:0000256" key="7">
    <source>
        <dbReference type="ARBA" id="ARBA00022833"/>
    </source>
</evidence>
<evidence type="ECO:0000256" key="2">
    <source>
        <dbReference type="ARBA" id="ARBA00004776"/>
    </source>
</evidence>
<evidence type="ECO:0000256" key="8">
    <source>
        <dbReference type="ARBA" id="ARBA00023049"/>
    </source>
</evidence>